<evidence type="ECO:0008006" key="3">
    <source>
        <dbReference type="Google" id="ProtNLM"/>
    </source>
</evidence>
<comment type="caution">
    <text evidence="1">The sequence shown here is derived from an EMBL/GenBank/DDBJ whole genome shotgun (WGS) entry which is preliminary data.</text>
</comment>
<keyword evidence="2" id="KW-1185">Reference proteome</keyword>
<organism evidence="1 2">
    <name type="scientific">Pontibacillus yanchengensis Y32</name>
    <dbReference type="NCBI Taxonomy" id="1385514"/>
    <lineage>
        <taxon>Bacteria</taxon>
        <taxon>Bacillati</taxon>
        <taxon>Bacillota</taxon>
        <taxon>Bacilli</taxon>
        <taxon>Bacillales</taxon>
        <taxon>Bacillaceae</taxon>
        <taxon>Pontibacillus</taxon>
    </lineage>
</organism>
<name>A0A0A2TBR8_9BACI</name>
<dbReference type="PROSITE" id="PS51257">
    <property type="entry name" value="PROKAR_LIPOPROTEIN"/>
    <property type="match status" value="1"/>
</dbReference>
<gene>
    <name evidence="1" type="ORF">N782_07760</name>
</gene>
<reference evidence="1 2" key="1">
    <citation type="journal article" date="2015" name="Stand. Genomic Sci.">
        <title>High quality draft genome sequence of the moderately halophilic bacterium Pontibacillus yanchengensis Y32(T) and comparison among Pontibacillus genomes.</title>
        <authorList>
            <person name="Huang J."/>
            <person name="Qiao Z.X."/>
            <person name="Tang J.W."/>
            <person name="Wang G."/>
        </authorList>
    </citation>
    <scope>NUCLEOTIDE SEQUENCE [LARGE SCALE GENOMIC DNA]</scope>
    <source>
        <strain evidence="1 2">Y32</strain>
    </source>
</reference>
<dbReference type="eggNOG" id="ENOG502Z8XG">
    <property type="taxonomic scope" value="Bacteria"/>
</dbReference>
<dbReference type="Proteomes" id="UP000030147">
    <property type="component" value="Unassembled WGS sequence"/>
</dbReference>
<sequence>MEMSRKFMLMIVLVPFLLTGCLYPDENLSKNQVPNTVQLQSMQTAIDQFKESHPYELPIKNREEDTPVFQKYPIDFSRLKEANILAEAPGNSFQRGGVYQYVLIHPENDPTVKVIDIRATQKLTKVNIRIAAYRNENRYPPFGEKVAENIYTINYNKIGFDDPPQVKSPYTQNLLPIVMDVEGNIYIDYRPDLYDFLQKYDHKYKNGDDIRYLLAEHSPIVPANSLPYTIKDGEPVFAPNINSQDAS</sequence>
<evidence type="ECO:0000313" key="1">
    <source>
        <dbReference type="EMBL" id="KGP73004.1"/>
    </source>
</evidence>
<evidence type="ECO:0000313" key="2">
    <source>
        <dbReference type="Proteomes" id="UP000030147"/>
    </source>
</evidence>
<dbReference type="OrthoDB" id="2449131at2"/>
<proteinExistence type="predicted"/>
<dbReference type="STRING" id="1385514.N782_07760"/>
<dbReference type="AlphaFoldDB" id="A0A0A2TBR8"/>
<dbReference type="EMBL" id="AVBF01000019">
    <property type="protein sequence ID" value="KGP73004.1"/>
    <property type="molecule type" value="Genomic_DNA"/>
</dbReference>
<accession>A0A0A2TBR8</accession>
<protein>
    <recommendedName>
        <fullName evidence="3">ABC transporter periplasmic binding protein yphF</fullName>
    </recommendedName>
</protein>